<dbReference type="AlphaFoldDB" id="A0A7W4I6G6"/>
<dbReference type="SMART" id="SM00420">
    <property type="entry name" value="HTH_DEOR"/>
    <property type="match status" value="1"/>
</dbReference>
<dbReference type="Proteomes" id="UP000550787">
    <property type="component" value="Unassembled WGS sequence"/>
</dbReference>
<proteinExistence type="predicted"/>
<dbReference type="GO" id="GO:0003700">
    <property type="term" value="F:DNA-binding transcription factor activity"/>
    <property type="evidence" value="ECO:0007669"/>
    <property type="project" value="InterPro"/>
</dbReference>
<dbReference type="InterPro" id="IPR036388">
    <property type="entry name" value="WH-like_DNA-bd_sf"/>
</dbReference>
<dbReference type="InterPro" id="IPR018356">
    <property type="entry name" value="Tscrpt_reg_HTH_DeoR_CS"/>
</dbReference>
<dbReference type="InterPro" id="IPR037171">
    <property type="entry name" value="NagB/RpiA_transferase-like"/>
</dbReference>
<dbReference type="Gene3D" id="1.10.10.10">
    <property type="entry name" value="Winged helix-like DNA-binding domain superfamily/Winged helix DNA-binding domain"/>
    <property type="match status" value="1"/>
</dbReference>
<dbReference type="SUPFAM" id="SSF100950">
    <property type="entry name" value="NagB/RpiA/CoA transferase-like"/>
    <property type="match status" value="1"/>
</dbReference>
<name>A0A7W4I6G6_GLUDI</name>
<keyword evidence="3" id="KW-0804">Transcription</keyword>
<dbReference type="Pfam" id="PF00455">
    <property type="entry name" value="DeoRC"/>
    <property type="match status" value="1"/>
</dbReference>
<organism evidence="5 6">
    <name type="scientific">Gluconacetobacter diazotrophicus</name>
    <name type="common">Acetobacter diazotrophicus</name>
    <dbReference type="NCBI Taxonomy" id="33996"/>
    <lineage>
        <taxon>Bacteria</taxon>
        <taxon>Pseudomonadati</taxon>
        <taxon>Pseudomonadota</taxon>
        <taxon>Alphaproteobacteria</taxon>
        <taxon>Acetobacterales</taxon>
        <taxon>Acetobacteraceae</taxon>
        <taxon>Gluconacetobacter</taxon>
    </lineage>
</organism>
<evidence type="ECO:0000256" key="3">
    <source>
        <dbReference type="ARBA" id="ARBA00023163"/>
    </source>
</evidence>
<evidence type="ECO:0000256" key="2">
    <source>
        <dbReference type="ARBA" id="ARBA00023125"/>
    </source>
</evidence>
<dbReference type="EMBL" id="JABEQG010000024">
    <property type="protein sequence ID" value="MBB2157114.1"/>
    <property type="molecule type" value="Genomic_DNA"/>
</dbReference>
<dbReference type="PROSITE" id="PS00894">
    <property type="entry name" value="HTH_DEOR_1"/>
    <property type="match status" value="1"/>
</dbReference>
<dbReference type="PROSITE" id="PS51000">
    <property type="entry name" value="HTH_DEOR_2"/>
    <property type="match status" value="1"/>
</dbReference>
<dbReference type="GO" id="GO:0003677">
    <property type="term" value="F:DNA binding"/>
    <property type="evidence" value="ECO:0007669"/>
    <property type="project" value="UniProtKB-KW"/>
</dbReference>
<gene>
    <name evidence="5" type="ORF">HLH33_12470</name>
</gene>
<dbReference type="Pfam" id="PF08220">
    <property type="entry name" value="HTH_DeoR"/>
    <property type="match status" value="1"/>
</dbReference>
<dbReference type="PANTHER" id="PTHR30363">
    <property type="entry name" value="HTH-TYPE TRANSCRIPTIONAL REGULATOR SRLR-RELATED"/>
    <property type="match status" value="1"/>
</dbReference>
<dbReference type="SMART" id="SM01134">
    <property type="entry name" value="DeoRC"/>
    <property type="match status" value="1"/>
</dbReference>
<dbReference type="InterPro" id="IPR001034">
    <property type="entry name" value="DeoR_HTH"/>
</dbReference>
<comment type="caution">
    <text evidence="5">The sequence shown here is derived from an EMBL/GenBank/DDBJ whole genome shotgun (WGS) entry which is preliminary data.</text>
</comment>
<dbReference type="RefSeq" id="WP_041249333.1">
    <property type="nucleotide sequence ID" value="NZ_JABEQG010000024.1"/>
</dbReference>
<dbReference type="PANTHER" id="PTHR30363:SF55">
    <property type="entry name" value="HTH-TYPE TRANSCRIPTIONAL REGULATOR ULAR"/>
    <property type="match status" value="1"/>
</dbReference>
<dbReference type="InterPro" id="IPR014036">
    <property type="entry name" value="DeoR-like_C"/>
</dbReference>
<evidence type="ECO:0000313" key="5">
    <source>
        <dbReference type="EMBL" id="MBB2157114.1"/>
    </source>
</evidence>
<evidence type="ECO:0000313" key="6">
    <source>
        <dbReference type="Proteomes" id="UP000550787"/>
    </source>
</evidence>
<dbReference type="InterPro" id="IPR050313">
    <property type="entry name" value="Carb_Metab_HTH_regulators"/>
</dbReference>
<feature type="domain" description="HTH deoR-type" evidence="4">
    <location>
        <begin position="3"/>
        <end position="58"/>
    </location>
</feature>
<evidence type="ECO:0000259" key="4">
    <source>
        <dbReference type="PROSITE" id="PS51000"/>
    </source>
</evidence>
<dbReference type="InterPro" id="IPR036390">
    <property type="entry name" value="WH_DNA-bd_sf"/>
</dbReference>
<reference evidence="5 6" key="1">
    <citation type="submission" date="2020-04" db="EMBL/GenBank/DDBJ databases">
        <title>Description of novel Gluconacetobacter.</title>
        <authorList>
            <person name="Sombolestani A."/>
        </authorList>
    </citation>
    <scope>NUCLEOTIDE SEQUENCE [LARGE SCALE GENOMIC DNA]</scope>
    <source>
        <strain evidence="5 6">LMG 7603</strain>
    </source>
</reference>
<protein>
    <submittedName>
        <fullName evidence="5">DeoR/GlpR transcriptional regulator</fullName>
    </submittedName>
</protein>
<keyword evidence="1" id="KW-0805">Transcription regulation</keyword>
<sequence length="262" mass="27899">MTETERQRQIITMLETRPFATVRELIDMLSVSPATVRRDIEKLHEAGEARKVFGGVASLTAASRTHALPFAQSSDLAVDAKRAIAAMAADLCRDGDMVMVAGGSTCHQLGLRLAGRSIGLYTNSMPLAAALGTHGACQLSVAGGALHREPGILYDPQAAAPDFFASRLFLGAQGLGLEGVMESHPLLPVATRPMLERADDVIVLADSRKLSVRARFVSCPIDRVSTLITDDGVQEDDVRILEDAGVTVLVAPVAAWRADDKT</sequence>
<dbReference type="SUPFAM" id="SSF46785">
    <property type="entry name" value="Winged helix' DNA-binding domain"/>
    <property type="match status" value="1"/>
</dbReference>
<evidence type="ECO:0000256" key="1">
    <source>
        <dbReference type="ARBA" id="ARBA00023015"/>
    </source>
</evidence>
<accession>A0A7W4I6G6</accession>
<keyword evidence="2" id="KW-0238">DNA-binding</keyword>
<dbReference type="PRINTS" id="PR00037">
    <property type="entry name" value="HTHLACR"/>
</dbReference>